<keyword evidence="6" id="KW-1185">Reference proteome</keyword>
<sequence length="353" mass="41671">MTDCEEDKISLKCPFFNDSKVNEIYDEFRVMCSINSISIKCFAGTHHNFGDCIDISDKLKASKSKLNEMLQNYERELNNIFYDGNVEDVKKQCICLKQSFYDKVIKVVKENTSDHEFFKTCNNEIKDTFNDVPSNLCTFRYLNFREMEKMKMIFDFYLFYYRNINDFTIEPKPNKYPKYFKKGFYEHCNSILQCLNNTTKSEYCKEFKEYHKKYNAFEVFLESLILYGEKANGSDCDNGCVLGESLLTGKYRLELKQEIERIRSKYRPTNYSTTVITVVFLIIGTIIGAFLISYYFFGITPRELWLRVRKLNKETHAIVDDETENNSLFTSENQENTFKNNGYTISCESTNYS</sequence>
<name>A0A1A9ALZ1_PLAOA</name>
<dbReference type="EMBL" id="FLRD01001506">
    <property type="protein sequence ID" value="SBT57466.1"/>
    <property type="molecule type" value="Genomic_DNA"/>
</dbReference>
<evidence type="ECO:0000313" key="4">
    <source>
        <dbReference type="EMBL" id="SBT57466.1"/>
    </source>
</evidence>
<feature type="coiled-coil region" evidence="1">
    <location>
        <begin position="56"/>
        <end position="83"/>
    </location>
</feature>
<evidence type="ECO:0000313" key="3">
    <source>
        <dbReference type="EMBL" id="SBT57096.1"/>
    </source>
</evidence>
<evidence type="ECO:0000313" key="6">
    <source>
        <dbReference type="Proteomes" id="UP000078555"/>
    </source>
</evidence>
<evidence type="ECO:0000313" key="5">
    <source>
        <dbReference type="Proteomes" id="UP000078550"/>
    </source>
</evidence>
<keyword evidence="2" id="KW-0812">Transmembrane</keyword>
<gene>
    <name evidence="4" type="ORF">POVWA1_081760</name>
    <name evidence="3" type="ORF">POVWA2_077280</name>
</gene>
<dbReference type="Proteomes" id="UP000078550">
    <property type="component" value="Unassembled WGS sequence"/>
</dbReference>
<keyword evidence="2" id="KW-1133">Transmembrane helix</keyword>
<evidence type="ECO:0000256" key="1">
    <source>
        <dbReference type="SAM" id="Coils"/>
    </source>
</evidence>
<keyword evidence="2" id="KW-0472">Membrane</keyword>
<dbReference type="AlphaFoldDB" id="A0A1A9ALZ1"/>
<dbReference type="Proteomes" id="UP000078555">
    <property type="component" value="Unassembled WGS sequence"/>
</dbReference>
<feature type="transmembrane region" description="Helical" evidence="2">
    <location>
        <begin position="271"/>
        <end position="297"/>
    </location>
</feature>
<proteinExistence type="predicted"/>
<evidence type="ECO:0000256" key="2">
    <source>
        <dbReference type="SAM" id="Phobius"/>
    </source>
</evidence>
<reference evidence="5 6" key="2">
    <citation type="submission" date="2016-05" db="EMBL/GenBank/DDBJ databases">
        <authorList>
            <person name="Naeem Raeece"/>
        </authorList>
    </citation>
    <scope>NUCLEOTIDE SEQUENCE [LARGE SCALE GENOMIC DNA]</scope>
</reference>
<protein>
    <submittedName>
        <fullName evidence="3">PIR Superfamily Protein</fullName>
    </submittedName>
</protein>
<keyword evidence="1" id="KW-0175">Coiled coil</keyword>
<reference evidence="3" key="1">
    <citation type="submission" date="2016-05" db="EMBL/GenBank/DDBJ databases">
        <authorList>
            <person name="Lavstsen T."/>
            <person name="Jespersen J.S."/>
        </authorList>
    </citation>
    <scope>NUCLEOTIDE SEQUENCE [LARGE SCALE GENOMIC DNA]</scope>
</reference>
<dbReference type="EMBL" id="FLRE01001723">
    <property type="protein sequence ID" value="SBT57096.1"/>
    <property type="molecule type" value="Genomic_DNA"/>
</dbReference>
<organism evidence="3 5">
    <name type="scientific">Plasmodium ovale wallikeri</name>
    <dbReference type="NCBI Taxonomy" id="864142"/>
    <lineage>
        <taxon>Eukaryota</taxon>
        <taxon>Sar</taxon>
        <taxon>Alveolata</taxon>
        <taxon>Apicomplexa</taxon>
        <taxon>Aconoidasida</taxon>
        <taxon>Haemosporida</taxon>
        <taxon>Plasmodiidae</taxon>
        <taxon>Plasmodium</taxon>
        <taxon>Plasmodium (Plasmodium)</taxon>
    </lineage>
</organism>
<accession>A0A1A9ALZ1</accession>